<keyword evidence="5" id="KW-1185">Reference proteome</keyword>
<dbReference type="PANTHER" id="PTHR30185:SF18">
    <property type="entry name" value="TRANSCRIPTIONAL REGULATOR MTLR"/>
    <property type="match status" value="1"/>
</dbReference>
<evidence type="ECO:0000313" key="4">
    <source>
        <dbReference type="EMBL" id="MBO0476499.1"/>
    </source>
</evidence>
<reference evidence="4 5" key="1">
    <citation type="submission" date="2021-03" db="EMBL/GenBank/DDBJ databases">
        <title>Enterococcal diversity collection.</title>
        <authorList>
            <person name="Gilmore M.S."/>
            <person name="Schwartzman J."/>
            <person name="Van Tyne D."/>
            <person name="Martin M."/>
            <person name="Earl A.M."/>
            <person name="Manson A.L."/>
            <person name="Straub T."/>
            <person name="Salamzade R."/>
            <person name="Saavedra J."/>
            <person name="Lebreton F."/>
            <person name="Prichula J."/>
            <person name="Schaufler K."/>
            <person name="Gaca A."/>
            <person name="Sgardioli B."/>
            <person name="Wagenaar J."/>
            <person name="Strong T."/>
        </authorList>
    </citation>
    <scope>NUCLEOTIDE SEQUENCE [LARGE SCALE GENOMIC DNA]</scope>
    <source>
        <strain evidence="4 5">DIV0080</strain>
    </source>
</reference>
<comment type="caution">
    <text evidence="4">The sequence shown here is derived from an EMBL/GenBank/DDBJ whole genome shotgun (WGS) entry which is preliminary data.</text>
</comment>
<dbReference type="PANTHER" id="PTHR30185">
    <property type="entry name" value="CRYPTIC BETA-GLUCOSIDE BGL OPERON ANTITERMINATOR"/>
    <property type="match status" value="1"/>
</dbReference>
<evidence type="ECO:0000256" key="1">
    <source>
        <dbReference type="ARBA" id="ARBA00023015"/>
    </source>
</evidence>
<dbReference type="InterPro" id="IPR007737">
    <property type="entry name" value="Mga_HTH"/>
</dbReference>
<proteinExistence type="predicted"/>
<organism evidence="4 5">
    <name type="scientific">Candidatus Vagococcus giribetii</name>
    <dbReference type="NCBI Taxonomy" id="2230876"/>
    <lineage>
        <taxon>Bacteria</taxon>
        <taxon>Bacillati</taxon>
        <taxon>Bacillota</taxon>
        <taxon>Bacilli</taxon>
        <taxon>Lactobacillales</taxon>
        <taxon>Enterococcaceae</taxon>
        <taxon>Vagococcus</taxon>
    </lineage>
</organism>
<evidence type="ECO:0000313" key="5">
    <source>
        <dbReference type="Proteomes" id="UP000664857"/>
    </source>
</evidence>
<sequence length="495" mass="58029">MKYDNLLEKKEATQLNLLKHLMLSSGKGSLSTLAKELGVSKSSLESYVEDLQITLEEYDGEITLTFEGNSLDLSMTNSFSMTQVETDFYLASIKYNILHYIFQHGDFSPVFLSNELKLSESTLFRKIKEINQVLEEFDISIWQGKLVGEESQIRYFYFQFFWYLTESRKEEIKTSEQGYIAMIEKALELHLSEESQKKVSLWLRITKKRVAMANQDFRQLNQKAILYERDPLYLKIREITFRLFGNYAFEVADEESLLQFVFLIAMGILSEEDFDDYALVRSRFTPTALLDTVILESLLMYYKPLVMPRKLEKHIYFLLAQIHPKIYFFKGDIEVYDLDNIWSMEAYLSGHSMRVLTTHLTKIAKKQLKLSEETHHQLLIMTEIKYLSIMAILDNVMKRDVTVGIALEMDPLFKEATSNMWMLQLSSMNGVICEVYEPGKTYDLILTNKYQGKWDSDYYVFSELGTTYDLKRIRKNIRRIYASKNNPKLNRSLLG</sequence>
<dbReference type="RefSeq" id="WP_206965542.1">
    <property type="nucleotide sequence ID" value="NZ_JAFLVX010000015.1"/>
</dbReference>
<dbReference type="Proteomes" id="UP000664857">
    <property type="component" value="Unassembled WGS sequence"/>
</dbReference>
<accession>A0ABS3HRW3</accession>
<keyword evidence="1" id="KW-0805">Transcription regulation</keyword>
<dbReference type="Gene3D" id="1.10.10.10">
    <property type="entry name" value="Winged helix-like DNA-binding domain superfamily/Winged helix DNA-binding domain"/>
    <property type="match status" value="1"/>
</dbReference>
<gene>
    <name evidence="4" type="ORF">DOK76_05415</name>
</gene>
<dbReference type="Pfam" id="PF05043">
    <property type="entry name" value="Mga"/>
    <property type="match status" value="1"/>
</dbReference>
<dbReference type="EMBL" id="JAFLVX010000015">
    <property type="protein sequence ID" value="MBO0476499.1"/>
    <property type="molecule type" value="Genomic_DNA"/>
</dbReference>
<evidence type="ECO:0000259" key="3">
    <source>
        <dbReference type="Pfam" id="PF05043"/>
    </source>
</evidence>
<feature type="domain" description="Mga helix-turn-helix" evidence="3">
    <location>
        <begin position="78"/>
        <end position="161"/>
    </location>
</feature>
<protein>
    <submittedName>
        <fullName evidence="4">Helix-turn-helix domain-containing protein</fullName>
    </submittedName>
</protein>
<evidence type="ECO:0000256" key="2">
    <source>
        <dbReference type="ARBA" id="ARBA00023163"/>
    </source>
</evidence>
<keyword evidence="2" id="KW-0804">Transcription</keyword>
<dbReference type="InterPro" id="IPR050661">
    <property type="entry name" value="BglG_antiterminators"/>
</dbReference>
<dbReference type="InterPro" id="IPR036388">
    <property type="entry name" value="WH-like_DNA-bd_sf"/>
</dbReference>
<name>A0ABS3HRW3_9ENTE</name>